<name>A0ABC8LBL1_ERUVS</name>
<dbReference type="Proteomes" id="UP001642260">
    <property type="component" value="Unassembled WGS sequence"/>
</dbReference>
<evidence type="ECO:0000313" key="1">
    <source>
        <dbReference type="EMBL" id="CAH8380937.1"/>
    </source>
</evidence>
<keyword evidence="2" id="KW-1185">Reference proteome</keyword>
<dbReference type="AlphaFoldDB" id="A0ABC8LBL1"/>
<organism evidence="1 2">
    <name type="scientific">Eruca vesicaria subsp. sativa</name>
    <name type="common">Garden rocket</name>
    <name type="synonym">Eruca sativa</name>
    <dbReference type="NCBI Taxonomy" id="29727"/>
    <lineage>
        <taxon>Eukaryota</taxon>
        <taxon>Viridiplantae</taxon>
        <taxon>Streptophyta</taxon>
        <taxon>Embryophyta</taxon>
        <taxon>Tracheophyta</taxon>
        <taxon>Spermatophyta</taxon>
        <taxon>Magnoliopsida</taxon>
        <taxon>eudicotyledons</taxon>
        <taxon>Gunneridae</taxon>
        <taxon>Pentapetalae</taxon>
        <taxon>rosids</taxon>
        <taxon>malvids</taxon>
        <taxon>Brassicales</taxon>
        <taxon>Brassicaceae</taxon>
        <taxon>Brassiceae</taxon>
        <taxon>Eruca</taxon>
    </lineage>
</organism>
<accession>A0ABC8LBL1</accession>
<evidence type="ECO:0000313" key="2">
    <source>
        <dbReference type="Proteomes" id="UP001642260"/>
    </source>
</evidence>
<gene>
    <name evidence="1" type="ORF">ERUC_LOCUS33420</name>
</gene>
<comment type="caution">
    <text evidence="1">The sequence shown here is derived from an EMBL/GenBank/DDBJ whole genome shotgun (WGS) entry which is preliminary data.</text>
</comment>
<proteinExistence type="predicted"/>
<reference evidence="1 2" key="1">
    <citation type="submission" date="2022-03" db="EMBL/GenBank/DDBJ databases">
        <authorList>
            <person name="Macdonald S."/>
            <person name="Ahmed S."/>
            <person name="Newling K."/>
        </authorList>
    </citation>
    <scope>NUCLEOTIDE SEQUENCE [LARGE SCALE GENOMIC DNA]</scope>
</reference>
<protein>
    <submittedName>
        <fullName evidence="1">Uncharacterized protein</fullName>
    </submittedName>
</protein>
<sequence length="296" mass="32860">MVLLDTPRDLYANRDFLRSGPFFWNFFTLDRIRNAVELHRSRGILVPLHVSDADEPRPEAVSDRRERVRPQNDKGIAFRSVSEDPAIPGWETGNGSVASEVPLPSDFFGNLLPGFTIQVSLTEASRREVVTEGSRLINETEVSEKRAFRISCPRRSRGSSLSSRTRWRSDTVRRLNPILELPSVRRGFKEAQDDVGDFRECHGSVASLWKSQDADFSFLPDIAIMSGLMDGCVHAESQVPPIEGRIRQLWEPIEVSEDTAEAGAGIGDAEGIAAEEGEVDQPVSSFGVSMSGFLDL</sequence>
<dbReference type="EMBL" id="CAKOAT010499599">
    <property type="protein sequence ID" value="CAH8380937.1"/>
    <property type="molecule type" value="Genomic_DNA"/>
</dbReference>